<evidence type="ECO:0000256" key="8">
    <source>
        <dbReference type="ARBA" id="ARBA00030234"/>
    </source>
</evidence>
<evidence type="ECO:0000256" key="9">
    <source>
        <dbReference type="ARBA" id="ARBA00048741"/>
    </source>
</evidence>
<evidence type="ECO:0000313" key="11">
    <source>
        <dbReference type="EMBL" id="QHT18066.1"/>
    </source>
</evidence>
<sequence>MCGIFTLLNHVDTLHMSFIEEQFNKGKGRGPEFSTLKTVMIKALFGFHRLAINGLNEGANQPIIIGDIGLICNGEIYNYKELYKHMPDVQPTTESDCEVILHLYRKYGIEHTLDILDGVFSFVLIDYRLSMTESKIYVARDPYGVRPLYMMKQIGVEREEIDNNRPPIYGFASELKMLTEITKSLNEVYPVRKTRKSERTSNSYSIIQFQPGTYSVFDLSYKVSASWKPVQQNVVYHRIGFQLQLLNNTMDNNKQWYMDTVYDHIRYFLTRAVEKRCQTTERPIACLLSGGLDSSLIAALVNDYHTTHGLPALETYSIGLEGSEDLKYARIVADYLGTKHTEIILSEQDFLNAIPEVIYAIESYDTTSVRASIGNYLLGKYISKHSSAKVIFNGDGSDELAGGYLYMNCAPDAIEFDKECRRLLKDIHAFDVLRSDKSISTHGLEPRTPFLDRYWVQFYMSLPAEVRFHKTTGNMEKYLIRTAFDGAQILNSKGTPYLPEEVLWRRKEAFSDGVSKKTRSLYEILQEFALKQFEENDAGRFSYVSRPETMFQHIALLNADMHCEKDHLSPKTAEQYYYRKLFESYYYGMGNVVPYFWMPKYIEATDASARTLPIYNVSSTTTSSV</sequence>
<dbReference type="InterPro" id="IPR050795">
    <property type="entry name" value="Asn_Synthetase"/>
</dbReference>
<dbReference type="SUPFAM" id="SSF52402">
    <property type="entry name" value="Adenine nucleotide alpha hydrolases-like"/>
    <property type="match status" value="1"/>
</dbReference>
<dbReference type="GO" id="GO:0006529">
    <property type="term" value="P:asparagine biosynthetic process"/>
    <property type="evidence" value="ECO:0007669"/>
    <property type="project" value="UniProtKB-KW"/>
</dbReference>
<dbReference type="InterPro" id="IPR017932">
    <property type="entry name" value="GATase_2_dom"/>
</dbReference>
<protein>
    <recommendedName>
        <fullName evidence="2">asparagine synthase (glutamine-hydrolyzing)</fullName>
        <ecNumber evidence="2">6.3.5.4</ecNumber>
    </recommendedName>
    <alternativeName>
        <fullName evidence="8">Glutamine-dependent asparagine synthetase</fullName>
    </alternativeName>
</protein>
<dbReference type="PROSITE" id="PS51278">
    <property type="entry name" value="GATASE_TYPE_2"/>
    <property type="match status" value="1"/>
</dbReference>
<dbReference type="InterPro" id="IPR014729">
    <property type="entry name" value="Rossmann-like_a/b/a_fold"/>
</dbReference>
<name>A0A6C0DMF0_9ZZZZ</name>
<evidence type="ECO:0000259" key="10">
    <source>
        <dbReference type="PROSITE" id="PS51278"/>
    </source>
</evidence>
<dbReference type="EC" id="6.3.5.4" evidence="2"/>
<evidence type="ECO:0000256" key="1">
    <source>
        <dbReference type="ARBA" id="ARBA00005187"/>
    </source>
</evidence>
<dbReference type="PANTHER" id="PTHR11772:SF23">
    <property type="entry name" value="ASPARAGINE SYNTHETASE [GLUTAMINE-HYDROLYZING]"/>
    <property type="match status" value="1"/>
</dbReference>
<reference evidence="11" key="1">
    <citation type="journal article" date="2020" name="Nature">
        <title>Giant virus diversity and host interactions through global metagenomics.</title>
        <authorList>
            <person name="Schulz F."/>
            <person name="Roux S."/>
            <person name="Paez-Espino D."/>
            <person name="Jungbluth S."/>
            <person name="Walsh D.A."/>
            <person name="Denef V.J."/>
            <person name="McMahon K.D."/>
            <person name="Konstantinidis K.T."/>
            <person name="Eloe-Fadrosh E.A."/>
            <person name="Kyrpides N.C."/>
            <person name="Woyke T."/>
        </authorList>
    </citation>
    <scope>NUCLEOTIDE SEQUENCE</scope>
    <source>
        <strain evidence="11">GVMAG-M-3300023174-3</strain>
    </source>
</reference>
<evidence type="ECO:0000256" key="3">
    <source>
        <dbReference type="ARBA" id="ARBA00022598"/>
    </source>
</evidence>
<dbReference type="AlphaFoldDB" id="A0A6C0DMF0"/>
<dbReference type="Gene3D" id="3.40.50.620">
    <property type="entry name" value="HUPs"/>
    <property type="match status" value="1"/>
</dbReference>
<comment type="catalytic activity">
    <reaction evidence="9">
        <text>L-aspartate + L-glutamine + ATP + H2O = L-asparagine + L-glutamate + AMP + diphosphate + H(+)</text>
        <dbReference type="Rhea" id="RHEA:12228"/>
        <dbReference type="ChEBI" id="CHEBI:15377"/>
        <dbReference type="ChEBI" id="CHEBI:15378"/>
        <dbReference type="ChEBI" id="CHEBI:29985"/>
        <dbReference type="ChEBI" id="CHEBI:29991"/>
        <dbReference type="ChEBI" id="CHEBI:30616"/>
        <dbReference type="ChEBI" id="CHEBI:33019"/>
        <dbReference type="ChEBI" id="CHEBI:58048"/>
        <dbReference type="ChEBI" id="CHEBI:58359"/>
        <dbReference type="ChEBI" id="CHEBI:456215"/>
        <dbReference type="EC" id="6.3.5.4"/>
    </reaction>
</comment>
<dbReference type="GO" id="GO:0005524">
    <property type="term" value="F:ATP binding"/>
    <property type="evidence" value="ECO:0007669"/>
    <property type="project" value="UniProtKB-KW"/>
</dbReference>
<dbReference type="PANTHER" id="PTHR11772">
    <property type="entry name" value="ASPARAGINE SYNTHETASE"/>
    <property type="match status" value="1"/>
</dbReference>
<accession>A0A6C0DMF0</accession>
<dbReference type="GO" id="GO:0005829">
    <property type="term" value="C:cytosol"/>
    <property type="evidence" value="ECO:0007669"/>
    <property type="project" value="TreeGrafter"/>
</dbReference>
<dbReference type="CDD" id="cd01991">
    <property type="entry name" value="Asn_synthase_B_C"/>
    <property type="match status" value="1"/>
</dbReference>
<evidence type="ECO:0000256" key="7">
    <source>
        <dbReference type="ARBA" id="ARBA00022888"/>
    </source>
</evidence>
<dbReference type="PIRSF" id="PIRSF001589">
    <property type="entry name" value="Asn_synthetase_glu-h"/>
    <property type="match status" value="1"/>
</dbReference>
<dbReference type="InterPro" id="IPR001962">
    <property type="entry name" value="Asn_synthase"/>
</dbReference>
<keyword evidence="5" id="KW-0547">Nucleotide-binding</keyword>
<evidence type="ECO:0000256" key="4">
    <source>
        <dbReference type="ARBA" id="ARBA00022605"/>
    </source>
</evidence>
<organism evidence="11">
    <name type="scientific">viral metagenome</name>
    <dbReference type="NCBI Taxonomy" id="1070528"/>
    <lineage>
        <taxon>unclassified sequences</taxon>
        <taxon>metagenomes</taxon>
        <taxon>organismal metagenomes</taxon>
    </lineage>
</organism>
<keyword evidence="6" id="KW-0067">ATP-binding</keyword>
<dbReference type="SUPFAM" id="SSF56235">
    <property type="entry name" value="N-terminal nucleophile aminohydrolases (Ntn hydrolases)"/>
    <property type="match status" value="1"/>
</dbReference>
<proteinExistence type="predicted"/>
<evidence type="ECO:0000256" key="6">
    <source>
        <dbReference type="ARBA" id="ARBA00022840"/>
    </source>
</evidence>
<evidence type="ECO:0000256" key="5">
    <source>
        <dbReference type="ARBA" id="ARBA00022741"/>
    </source>
</evidence>
<dbReference type="Pfam" id="PF13537">
    <property type="entry name" value="GATase_7"/>
    <property type="match status" value="1"/>
</dbReference>
<evidence type="ECO:0000256" key="2">
    <source>
        <dbReference type="ARBA" id="ARBA00012737"/>
    </source>
</evidence>
<keyword evidence="4" id="KW-0028">Amino-acid biosynthesis</keyword>
<feature type="domain" description="Glutamine amidotransferase type-2" evidence="10">
    <location>
        <begin position="2"/>
        <end position="220"/>
    </location>
</feature>
<dbReference type="InterPro" id="IPR006426">
    <property type="entry name" value="Asn_synth_AEB"/>
</dbReference>
<keyword evidence="7" id="KW-0061">Asparagine biosynthesis</keyword>
<keyword evidence="3" id="KW-0436">Ligase</keyword>
<dbReference type="Gene3D" id="3.60.20.10">
    <property type="entry name" value="Glutamine Phosphoribosylpyrophosphate, subunit 1, domain 1"/>
    <property type="match status" value="1"/>
</dbReference>
<dbReference type="Pfam" id="PF00733">
    <property type="entry name" value="Asn_synthase"/>
    <property type="match status" value="2"/>
</dbReference>
<comment type="pathway">
    <text evidence="1">Amino-acid biosynthesis; L-asparagine biosynthesis; L-asparagine from L-aspartate (L-Gln route): step 1/1.</text>
</comment>
<dbReference type="EMBL" id="MN739648">
    <property type="protein sequence ID" value="QHT18066.1"/>
    <property type="molecule type" value="Genomic_DNA"/>
</dbReference>
<dbReference type="GO" id="GO:0004066">
    <property type="term" value="F:asparagine synthase (glutamine-hydrolyzing) activity"/>
    <property type="evidence" value="ECO:0007669"/>
    <property type="project" value="UniProtKB-EC"/>
</dbReference>
<dbReference type="InterPro" id="IPR029055">
    <property type="entry name" value="Ntn_hydrolases_N"/>
</dbReference>